<evidence type="ECO:0000313" key="4">
    <source>
        <dbReference type="Proteomes" id="UP001194469"/>
    </source>
</evidence>
<dbReference type="InterPro" id="IPR006683">
    <property type="entry name" value="Thioestr_dom"/>
</dbReference>
<dbReference type="NCBIfam" id="TIGR00369">
    <property type="entry name" value="unchar_dom_1"/>
    <property type="match status" value="1"/>
</dbReference>
<dbReference type="PANTHER" id="PTHR42856:SF1">
    <property type="entry name" value="ACYL-COENZYME A THIOESTERASE PAAI"/>
    <property type="match status" value="1"/>
</dbReference>
<comment type="caution">
    <text evidence="3">The sequence shown here is derived from an EMBL/GenBank/DDBJ whole genome shotgun (WGS) entry which is preliminary data.</text>
</comment>
<keyword evidence="1" id="KW-0378">Hydrolase</keyword>
<dbReference type="Proteomes" id="UP001194469">
    <property type="component" value="Unassembled WGS sequence"/>
</dbReference>
<evidence type="ECO:0000256" key="1">
    <source>
        <dbReference type="ARBA" id="ARBA00022801"/>
    </source>
</evidence>
<proteinExistence type="predicted"/>
<dbReference type="SUPFAM" id="SSF54637">
    <property type="entry name" value="Thioesterase/thiol ester dehydrase-isomerase"/>
    <property type="match status" value="1"/>
</dbReference>
<dbReference type="Pfam" id="PF03061">
    <property type="entry name" value="4HBT"/>
    <property type="match status" value="1"/>
</dbReference>
<protein>
    <submittedName>
        <fullName evidence="3">PaaI family thioesterase</fullName>
    </submittedName>
</protein>
<name>A0ABS0J026_9BACT</name>
<dbReference type="InterPro" id="IPR029069">
    <property type="entry name" value="HotDog_dom_sf"/>
</dbReference>
<gene>
    <name evidence="3" type="ORF">FVW20_01770</name>
</gene>
<keyword evidence="4" id="KW-1185">Reference proteome</keyword>
<organism evidence="3 4">
    <name type="scientific">Nitratidesulfovibrio oxamicus</name>
    <dbReference type="NCBI Taxonomy" id="32016"/>
    <lineage>
        <taxon>Bacteria</taxon>
        <taxon>Pseudomonadati</taxon>
        <taxon>Thermodesulfobacteriota</taxon>
        <taxon>Desulfovibrionia</taxon>
        <taxon>Desulfovibrionales</taxon>
        <taxon>Desulfovibrionaceae</taxon>
        <taxon>Nitratidesulfovibrio</taxon>
    </lineage>
</organism>
<dbReference type="Gene3D" id="3.10.129.10">
    <property type="entry name" value="Hotdog Thioesterase"/>
    <property type="match status" value="1"/>
</dbReference>
<evidence type="ECO:0000259" key="2">
    <source>
        <dbReference type="Pfam" id="PF03061"/>
    </source>
</evidence>
<dbReference type="EMBL" id="VRYY01000035">
    <property type="protein sequence ID" value="MBG3875784.1"/>
    <property type="molecule type" value="Genomic_DNA"/>
</dbReference>
<dbReference type="CDD" id="cd03443">
    <property type="entry name" value="PaaI_thioesterase"/>
    <property type="match status" value="1"/>
</dbReference>
<accession>A0ABS0J026</accession>
<dbReference type="PANTHER" id="PTHR42856">
    <property type="entry name" value="ACYL-COENZYME A THIOESTERASE PAAI"/>
    <property type="match status" value="1"/>
</dbReference>
<reference evidence="3 4" key="1">
    <citation type="submission" date="2019-08" db="EMBL/GenBank/DDBJ databases">
        <authorList>
            <person name="Luo N."/>
        </authorList>
    </citation>
    <scope>NUCLEOTIDE SEQUENCE [LARGE SCALE GENOMIC DNA]</scope>
    <source>
        <strain evidence="3 4">NCIMB 9442</strain>
    </source>
</reference>
<feature type="domain" description="Thioesterase" evidence="2">
    <location>
        <begin position="45"/>
        <end position="117"/>
    </location>
</feature>
<dbReference type="InterPro" id="IPR052723">
    <property type="entry name" value="Acyl-CoA_thioesterase_PaaI"/>
</dbReference>
<evidence type="ECO:0000313" key="3">
    <source>
        <dbReference type="EMBL" id="MBG3875784.1"/>
    </source>
</evidence>
<sequence>MEHVRRFIAERDMFAKHLGIEITEAARGYARAVMPLDAHHRNGVGMAHGGAIFAVADLAFAVACNTRGRVSVNLNTSISFLAPGKRGPLTAEAREISAARRVATYEIRITDGEGTLIAICQATAYSKDQPVPGMDSAGKSRSAD</sequence>
<dbReference type="InterPro" id="IPR003736">
    <property type="entry name" value="PAAI_dom"/>
</dbReference>